<name>A0A9D1THA4_9FIRM</name>
<comment type="caution">
    <text evidence="1">The sequence shown here is derived from an EMBL/GenBank/DDBJ whole genome shotgun (WGS) entry which is preliminary data.</text>
</comment>
<evidence type="ECO:0000313" key="1">
    <source>
        <dbReference type="EMBL" id="HIV39841.1"/>
    </source>
</evidence>
<dbReference type="EMBL" id="DXIQ01000090">
    <property type="protein sequence ID" value="HIV39841.1"/>
    <property type="molecule type" value="Genomic_DNA"/>
</dbReference>
<gene>
    <name evidence="1" type="ORF">H9747_12760</name>
</gene>
<reference evidence="1" key="2">
    <citation type="submission" date="2021-04" db="EMBL/GenBank/DDBJ databases">
        <authorList>
            <person name="Gilroy R."/>
        </authorList>
    </citation>
    <scope>NUCLEOTIDE SEQUENCE</scope>
    <source>
        <strain evidence="1">CHK195-9823</strain>
    </source>
</reference>
<evidence type="ECO:0000313" key="2">
    <source>
        <dbReference type="Proteomes" id="UP000886814"/>
    </source>
</evidence>
<accession>A0A9D1THA4</accession>
<sequence>MRFIYTDGNDPDFIELCRGLDSFLNEIAGGEENRAEYVLYNLREDIHDVIVV</sequence>
<reference evidence="1" key="1">
    <citation type="journal article" date="2021" name="PeerJ">
        <title>Extensive microbial diversity within the chicken gut microbiome revealed by metagenomics and culture.</title>
        <authorList>
            <person name="Gilroy R."/>
            <person name="Ravi A."/>
            <person name="Getino M."/>
            <person name="Pursley I."/>
            <person name="Horton D.L."/>
            <person name="Alikhan N.F."/>
            <person name="Baker D."/>
            <person name="Gharbi K."/>
            <person name="Hall N."/>
            <person name="Watson M."/>
            <person name="Adriaenssens E.M."/>
            <person name="Foster-Nyarko E."/>
            <person name="Jarju S."/>
            <person name="Secka A."/>
            <person name="Antonio M."/>
            <person name="Oren A."/>
            <person name="Chaudhuri R.R."/>
            <person name="La Ragione R."/>
            <person name="Hildebrand F."/>
            <person name="Pallen M.J."/>
        </authorList>
    </citation>
    <scope>NUCLEOTIDE SEQUENCE</scope>
    <source>
        <strain evidence="1">CHK195-9823</strain>
    </source>
</reference>
<proteinExistence type="predicted"/>
<organism evidence="1 2">
    <name type="scientific">Candidatus Blautia stercorigallinarum</name>
    <dbReference type="NCBI Taxonomy" id="2838501"/>
    <lineage>
        <taxon>Bacteria</taxon>
        <taxon>Bacillati</taxon>
        <taxon>Bacillota</taxon>
        <taxon>Clostridia</taxon>
        <taxon>Lachnospirales</taxon>
        <taxon>Lachnospiraceae</taxon>
        <taxon>Blautia</taxon>
    </lineage>
</organism>
<dbReference type="AlphaFoldDB" id="A0A9D1THA4"/>
<dbReference type="Proteomes" id="UP000886814">
    <property type="component" value="Unassembled WGS sequence"/>
</dbReference>
<protein>
    <submittedName>
        <fullName evidence="1">Uncharacterized protein</fullName>
    </submittedName>
</protein>